<dbReference type="Gene3D" id="3.20.20.80">
    <property type="entry name" value="Glycosidases"/>
    <property type="match status" value="1"/>
</dbReference>
<gene>
    <name evidence="4" type="ORF">AAHA92_13209</name>
</gene>
<feature type="signal peptide" evidence="2">
    <location>
        <begin position="1"/>
        <end position="21"/>
    </location>
</feature>
<dbReference type="EC" id="3.2.1.8" evidence="4"/>
<evidence type="ECO:0000256" key="1">
    <source>
        <dbReference type="ARBA" id="ARBA00022801"/>
    </source>
</evidence>
<evidence type="ECO:0000256" key="2">
    <source>
        <dbReference type="SAM" id="SignalP"/>
    </source>
</evidence>
<dbReference type="SUPFAM" id="SSF49785">
    <property type="entry name" value="Galactose-binding domain-like"/>
    <property type="match status" value="1"/>
</dbReference>
<sequence length="412" mass="45737">MALKLLHLGIFFMFVAVEITCIDVPPTKIHVINALTDPSPIHLSFSIAKDEYYARNEILKQGEKLDLELNTGADFFCNFRRGEGAQSISKALYLSYRDASNPKFLGDIYWKVEDDGVSLSYDNNSYGENGGELLIPGCNVGVRDVFELAHQLDPLPIPFLNVIEGCSLQRIEQLRNAGYDGPLGIGLQGHFDLVEPNFPYIRASIDMLHAAALPIWITEFDVARNALDGFQVCAVSYDYSYVLECVPKPEAPLYNGGIVSNPEFNEELKGWKATGEAKIESPKSPEDGNRYAVVTNTLTLQKDGIYQSLNVEKGKLYAVSAWFQLSEGHGAVHVKLVKSNGEQTANYTFPKAGCWTMLKGGFDSNDTESAKLQIEANVTGTVMWVDSVSVQQFTQEEWNSHQVESVDKLQQL</sequence>
<dbReference type="PANTHER" id="PTHR31490">
    <property type="entry name" value="GLYCOSYL HYDROLASE"/>
    <property type="match status" value="1"/>
</dbReference>
<keyword evidence="4" id="KW-0326">Glycosidase</keyword>
<reference evidence="4 5" key="1">
    <citation type="submission" date="2024-06" db="EMBL/GenBank/DDBJ databases">
        <title>A chromosome level genome sequence of Diviner's sage (Salvia divinorum).</title>
        <authorList>
            <person name="Ford S.A."/>
            <person name="Ro D.-K."/>
            <person name="Ness R.W."/>
            <person name="Phillips M.A."/>
        </authorList>
    </citation>
    <scope>NUCLEOTIDE SEQUENCE [LARGE SCALE GENOMIC DNA]</scope>
    <source>
        <strain evidence="4">SAF-2024a</strain>
        <tissue evidence="4">Leaf</tissue>
    </source>
</reference>
<keyword evidence="2" id="KW-0732">Signal</keyword>
<dbReference type="Pfam" id="PF02018">
    <property type="entry name" value="CBM_4_9"/>
    <property type="match status" value="1"/>
</dbReference>
<proteinExistence type="predicted"/>
<evidence type="ECO:0000313" key="4">
    <source>
        <dbReference type="EMBL" id="KAL1552409.1"/>
    </source>
</evidence>
<feature type="domain" description="CBM-cenC" evidence="3">
    <location>
        <begin position="257"/>
        <end position="376"/>
    </location>
</feature>
<dbReference type="InterPro" id="IPR008979">
    <property type="entry name" value="Galactose-bd-like_sf"/>
</dbReference>
<dbReference type="InterPro" id="IPR044846">
    <property type="entry name" value="GH10"/>
</dbReference>
<dbReference type="SUPFAM" id="SSF51445">
    <property type="entry name" value="(Trans)glycosidases"/>
    <property type="match status" value="1"/>
</dbReference>
<dbReference type="Proteomes" id="UP001567538">
    <property type="component" value="Unassembled WGS sequence"/>
</dbReference>
<dbReference type="InterPro" id="IPR017853">
    <property type="entry name" value="GH"/>
</dbReference>
<dbReference type="EMBL" id="JBEAFC010000006">
    <property type="protein sequence ID" value="KAL1552409.1"/>
    <property type="molecule type" value="Genomic_DNA"/>
</dbReference>
<dbReference type="Gene3D" id="2.60.120.260">
    <property type="entry name" value="Galactose-binding domain-like"/>
    <property type="match status" value="1"/>
</dbReference>
<evidence type="ECO:0000313" key="5">
    <source>
        <dbReference type="Proteomes" id="UP001567538"/>
    </source>
</evidence>
<dbReference type="GO" id="GO:0031176">
    <property type="term" value="F:endo-1,4-beta-xylanase activity"/>
    <property type="evidence" value="ECO:0007669"/>
    <property type="project" value="UniProtKB-EC"/>
</dbReference>
<dbReference type="AlphaFoldDB" id="A0ABD1H7I5"/>
<feature type="chain" id="PRO_5044836363" evidence="2">
    <location>
        <begin position="22"/>
        <end position="412"/>
    </location>
</feature>
<keyword evidence="1 4" id="KW-0378">Hydrolase</keyword>
<comment type="caution">
    <text evidence="4">The sequence shown here is derived from an EMBL/GenBank/DDBJ whole genome shotgun (WGS) entry which is preliminary data.</text>
</comment>
<name>A0ABD1H7I5_SALDI</name>
<keyword evidence="5" id="KW-1185">Reference proteome</keyword>
<organism evidence="4 5">
    <name type="scientific">Salvia divinorum</name>
    <name type="common">Maria pastora</name>
    <name type="synonym">Diviner's sage</name>
    <dbReference type="NCBI Taxonomy" id="28513"/>
    <lineage>
        <taxon>Eukaryota</taxon>
        <taxon>Viridiplantae</taxon>
        <taxon>Streptophyta</taxon>
        <taxon>Embryophyta</taxon>
        <taxon>Tracheophyta</taxon>
        <taxon>Spermatophyta</taxon>
        <taxon>Magnoliopsida</taxon>
        <taxon>eudicotyledons</taxon>
        <taxon>Gunneridae</taxon>
        <taxon>Pentapetalae</taxon>
        <taxon>asterids</taxon>
        <taxon>lamiids</taxon>
        <taxon>Lamiales</taxon>
        <taxon>Lamiaceae</taxon>
        <taxon>Nepetoideae</taxon>
        <taxon>Mentheae</taxon>
        <taxon>Salviinae</taxon>
        <taxon>Salvia</taxon>
        <taxon>Salvia subgen. Calosphace</taxon>
    </lineage>
</organism>
<protein>
    <submittedName>
        <fullName evidence="4">Endo-1,4-beta-xylanase</fullName>
        <ecNumber evidence="4">3.2.1.8</ecNumber>
    </submittedName>
</protein>
<dbReference type="InterPro" id="IPR003305">
    <property type="entry name" value="CenC_carb-bd"/>
</dbReference>
<dbReference type="PANTHER" id="PTHR31490:SF2">
    <property type="entry name" value="GLYCOSYL HYDROLASE FAMILY 10 PROTEIN"/>
    <property type="match status" value="1"/>
</dbReference>
<accession>A0ABD1H7I5</accession>
<evidence type="ECO:0000259" key="3">
    <source>
        <dbReference type="Pfam" id="PF02018"/>
    </source>
</evidence>